<evidence type="ECO:0000313" key="5">
    <source>
        <dbReference type="EMBL" id="VAX23332.1"/>
    </source>
</evidence>
<protein>
    <recommendedName>
        <fullName evidence="4">HTH luxR-type domain-containing protein</fullName>
    </recommendedName>
</protein>
<reference evidence="5" key="1">
    <citation type="submission" date="2018-06" db="EMBL/GenBank/DDBJ databases">
        <authorList>
            <person name="Zhirakovskaya E."/>
        </authorList>
    </citation>
    <scope>NUCLEOTIDE SEQUENCE</scope>
</reference>
<dbReference type="PANTHER" id="PTHR44688">
    <property type="entry name" value="DNA-BINDING TRANSCRIPTIONAL ACTIVATOR DEVR_DOSR"/>
    <property type="match status" value="1"/>
</dbReference>
<dbReference type="GO" id="GO:0006355">
    <property type="term" value="P:regulation of DNA-templated transcription"/>
    <property type="evidence" value="ECO:0007669"/>
    <property type="project" value="InterPro"/>
</dbReference>
<evidence type="ECO:0000256" key="2">
    <source>
        <dbReference type="ARBA" id="ARBA00023125"/>
    </source>
</evidence>
<evidence type="ECO:0000256" key="1">
    <source>
        <dbReference type="ARBA" id="ARBA00023015"/>
    </source>
</evidence>
<name>A0A3B1C5E8_9ZZZZ</name>
<dbReference type="PANTHER" id="PTHR44688:SF16">
    <property type="entry name" value="DNA-BINDING TRANSCRIPTIONAL ACTIVATOR DEVR_DOSR"/>
    <property type="match status" value="1"/>
</dbReference>
<dbReference type="AlphaFoldDB" id="A0A3B1C5E8"/>
<dbReference type="Gene3D" id="1.10.10.10">
    <property type="entry name" value="Winged helix-like DNA-binding domain superfamily/Winged helix DNA-binding domain"/>
    <property type="match status" value="1"/>
</dbReference>
<dbReference type="PRINTS" id="PR00038">
    <property type="entry name" value="HTHLUXR"/>
</dbReference>
<dbReference type="EMBL" id="UOGA01000244">
    <property type="protein sequence ID" value="VAX23332.1"/>
    <property type="molecule type" value="Genomic_DNA"/>
</dbReference>
<keyword evidence="2" id="KW-0238">DNA-binding</keyword>
<dbReference type="SUPFAM" id="SSF46894">
    <property type="entry name" value="C-terminal effector domain of the bipartite response regulators"/>
    <property type="match status" value="1"/>
</dbReference>
<feature type="non-terminal residue" evidence="5">
    <location>
        <position position="1"/>
    </location>
</feature>
<dbReference type="InterPro" id="IPR000792">
    <property type="entry name" value="Tscrpt_reg_LuxR_C"/>
</dbReference>
<feature type="domain" description="HTH luxR-type" evidence="4">
    <location>
        <begin position="241"/>
        <end position="306"/>
    </location>
</feature>
<dbReference type="SMART" id="SM00421">
    <property type="entry name" value="HTH_LUXR"/>
    <property type="match status" value="1"/>
</dbReference>
<dbReference type="CDD" id="cd06170">
    <property type="entry name" value="LuxR_C_like"/>
    <property type="match status" value="1"/>
</dbReference>
<keyword evidence="3" id="KW-0804">Transcription</keyword>
<dbReference type="InterPro" id="IPR016032">
    <property type="entry name" value="Sig_transdc_resp-reg_C-effctor"/>
</dbReference>
<gene>
    <name evidence="5" type="ORF">MNBD_NITROSPINAE04-2067</name>
</gene>
<accession>A0A3B1C5E8</accession>
<dbReference type="GO" id="GO:0003677">
    <property type="term" value="F:DNA binding"/>
    <property type="evidence" value="ECO:0007669"/>
    <property type="project" value="UniProtKB-KW"/>
</dbReference>
<dbReference type="InterPro" id="IPR036388">
    <property type="entry name" value="WH-like_DNA-bd_sf"/>
</dbReference>
<dbReference type="PROSITE" id="PS50043">
    <property type="entry name" value="HTH_LUXR_2"/>
    <property type="match status" value="1"/>
</dbReference>
<organism evidence="5">
    <name type="scientific">hydrothermal vent metagenome</name>
    <dbReference type="NCBI Taxonomy" id="652676"/>
    <lineage>
        <taxon>unclassified sequences</taxon>
        <taxon>metagenomes</taxon>
        <taxon>ecological metagenomes</taxon>
    </lineage>
</organism>
<dbReference type="Pfam" id="PF00196">
    <property type="entry name" value="GerE"/>
    <property type="match status" value="1"/>
</dbReference>
<evidence type="ECO:0000256" key="3">
    <source>
        <dbReference type="ARBA" id="ARBA00023163"/>
    </source>
</evidence>
<keyword evidence="1" id="KW-0805">Transcription regulation</keyword>
<proteinExistence type="predicted"/>
<dbReference type="PROSITE" id="PS00622">
    <property type="entry name" value="HTH_LUXR_1"/>
    <property type="match status" value="1"/>
</dbReference>
<sequence>SYYHALDPLKDLRLPSNMNKPKKTTDFVDPDRVTEGEYYNDFLKPLGIVYNLGCQIGFNGRSVGGMALHRGLGDKDFTEKQRVILGHLAPHLAYAIYHVSMGQQNLDKQKAGKKRAKDIGASANMAVWTLDMDLNLISQNMEGAKLVEKLSVKNRSSGKSSFASLLPKQVEKMLGSIVLRWSDLRRGGMGGSDNARNAIIKSGGESYMFTCNILTPGSKGAPAHTLLVSAQVMAKQEKKTSSGGSYDFTPREEDITTLVAQGYKNSEIAEKLFITADTVKGHLKSIYSKTGVKSRTGLISKLFISLTEY</sequence>
<evidence type="ECO:0000259" key="4">
    <source>
        <dbReference type="PROSITE" id="PS50043"/>
    </source>
</evidence>